<keyword evidence="3" id="KW-1185">Reference proteome</keyword>
<dbReference type="GO" id="GO:0016747">
    <property type="term" value="F:acyltransferase activity, transferring groups other than amino-acyl groups"/>
    <property type="evidence" value="ECO:0007669"/>
    <property type="project" value="InterPro"/>
</dbReference>
<dbReference type="AlphaFoldDB" id="A0A8U0HYA6"/>
<feature type="domain" description="N-acetyltransferase" evidence="1">
    <location>
        <begin position="13"/>
        <end position="159"/>
    </location>
</feature>
<dbReference type="Proteomes" id="UP000830729">
    <property type="component" value="Chromosome"/>
</dbReference>
<dbReference type="PROSITE" id="PS51186">
    <property type="entry name" value="GNAT"/>
    <property type="match status" value="1"/>
</dbReference>
<dbReference type="GeneID" id="72184635"/>
<accession>A0A8U0HYA6</accession>
<evidence type="ECO:0000259" key="1">
    <source>
        <dbReference type="PROSITE" id="PS51186"/>
    </source>
</evidence>
<proteinExistence type="predicted"/>
<dbReference type="SUPFAM" id="SSF55729">
    <property type="entry name" value="Acyl-CoA N-acyltransferases (Nat)"/>
    <property type="match status" value="1"/>
</dbReference>
<evidence type="ECO:0000313" key="3">
    <source>
        <dbReference type="Proteomes" id="UP000830729"/>
    </source>
</evidence>
<dbReference type="Pfam" id="PF13508">
    <property type="entry name" value="Acetyltransf_7"/>
    <property type="match status" value="1"/>
</dbReference>
<dbReference type="RefSeq" id="WP_248651564.1">
    <property type="nucleotide sequence ID" value="NZ_CP096659.1"/>
</dbReference>
<reference evidence="2 3" key="1">
    <citation type="submission" date="2022-04" db="EMBL/GenBank/DDBJ databases">
        <title>Diverse halophilic archaea isolated from saline environments.</title>
        <authorList>
            <person name="Cui H.-L."/>
        </authorList>
    </citation>
    <scope>NUCLEOTIDE SEQUENCE [LARGE SCALE GENOMIC DNA]</scope>
    <source>
        <strain evidence="2 3">XZYJT49</strain>
    </source>
</reference>
<dbReference type="Gene3D" id="3.40.630.30">
    <property type="match status" value="1"/>
</dbReference>
<dbReference type="CDD" id="cd04301">
    <property type="entry name" value="NAT_SF"/>
    <property type="match status" value="1"/>
</dbReference>
<protein>
    <submittedName>
        <fullName evidence="2">GNAT family N-acetyltransferase</fullName>
    </submittedName>
</protein>
<name>A0A8U0HYA6_9EURY</name>
<dbReference type="EMBL" id="CP096659">
    <property type="protein sequence ID" value="UPV75524.1"/>
    <property type="molecule type" value="Genomic_DNA"/>
</dbReference>
<dbReference type="KEGG" id="halx:M0R89_05510"/>
<evidence type="ECO:0000313" key="2">
    <source>
        <dbReference type="EMBL" id="UPV75524.1"/>
    </source>
</evidence>
<organism evidence="2 3">
    <name type="scientific">Halorussus limi</name>
    <dbReference type="NCBI Taxonomy" id="2938695"/>
    <lineage>
        <taxon>Archaea</taxon>
        <taxon>Methanobacteriati</taxon>
        <taxon>Methanobacteriota</taxon>
        <taxon>Stenosarchaea group</taxon>
        <taxon>Halobacteria</taxon>
        <taxon>Halobacteriales</taxon>
        <taxon>Haladaptataceae</taxon>
        <taxon>Halorussus</taxon>
    </lineage>
</organism>
<dbReference type="InterPro" id="IPR016181">
    <property type="entry name" value="Acyl_CoA_acyltransferase"/>
</dbReference>
<sequence length="161" mass="16899">MSGDRGADGPDRVAVREATADDRLGVRRVLDAAMLDVRDDLEARIDAGDVLVANERDRENGPIIGALVLVPHGDGGPDATDEAAPTVTGDAAHIDAVAVRRARRGQGVGAALVRAAAERRAPLTAAFDPGVRPFYDSLGFEISRSESDADRLRGRYDADGA</sequence>
<gene>
    <name evidence="2" type="ORF">M0R89_05510</name>
</gene>
<dbReference type="InterPro" id="IPR000182">
    <property type="entry name" value="GNAT_dom"/>
</dbReference>